<proteinExistence type="predicted"/>
<dbReference type="EMBL" id="GDKF01009528">
    <property type="protein sequence ID" value="JAT69094.1"/>
    <property type="molecule type" value="Transcribed_RNA"/>
</dbReference>
<dbReference type="InterPro" id="IPR019176">
    <property type="entry name" value="Cytochrome_B561-rel"/>
</dbReference>
<accession>A0A1D1ZQ31</accession>
<keyword evidence="2" id="KW-0812">Transmembrane</keyword>
<dbReference type="GO" id="GO:0016020">
    <property type="term" value="C:membrane"/>
    <property type="evidence" value="ECO:0007669"/>
    <property type="project" value="TreeGrafter"/>
</dbReference>
<protein>
    <recommendedName>
        <fullName evidence="4">Transmembrane protein 209</fullName>
    </recommendedName>
</protein>
<reference evidence="3" key="1">
    <citation type="submission" date="2015-08" db="EMBL/GenBank/DDBJ databases">
        <authorList>
            <person name="Babu N.S."/>
            <person name="Beckwith C.J."/>
            <person name="Beseler K.G."/>
            <person name="Brison A."/>
            <person name="Carone J.V."/>
            <person name="Caskin T.P."/>
            <person name="Diamond M."/>
            <person name="Durham M.E."/>
            <person name="Foxe J.M."/>
            <person name="Go M."/>
            <person name="Henderson B.A."/>
            <person name="Jones I.B."/>
            <person name="McGettigan J.A."/>
            <person name="Micheletti S.J."/>
            <person name="Nasrallah M.E."/>
            <person name="Ortiz D."/>
            <person name="Piller C.R."/>
            <person name="Privatt S.R."/>
            <person name="Schneider S.L."/>
            <person name="Sharp S."/>
            <person name="Smith T.C."/>
            <person name="Stanton J.D."/>
            <person name="Ullery H.E."/>
            <person name="Wilson R.J."/>
            <person name="Serrano M.G."/>
            <person name="Buck G."/>
            <person name="Lee V."/>
            <person name="Wang Y."/>
            <person name="Carvalho R."/>
            <person name="Voegtly L."/>
            <person name="Shi R."/>
            <person name="Duckworth R."/>
            <person name="Johnson A."/>
            <person name="Loviza R."/>
            <person name="Walstead R."/>
            <person name="Shah Z."/>
            <person name="Kiflezghi M."/>
            <person name="Wade K."/>
            <person name="Ball S.L."/>
            <person name="Bradley K.W."/>
            <person name="Asai D.J."/>
            <person name="Bowman C.A."/>
            <person name="Russell D.A."/>
            <person name="Pope W.H."/>
            <person name="Jacobs-Sera D."/>
            <person name="Hendrix R.W."/>
            <person name="Hatfull G.F."/>
        </authorList>
    </citation>
    <scope>NUCLEOTIDE SEQUENCE</scope>
</reference>
<feature type="transmembrane region" description="Helical" evidence="2">
    <location>
        <begin position="24"/>
        <end position="41"/>
    </location>
</feature>
<feature type="region of interest" description="Disordered" evidence="1">
    <location>
        <begin position="106"/>
        <end position="180"/>
    </location>
</feature>
<keyword evidence="2" id="KW-1133">Transmembrane helix</keyword>
<organism evidence="3">
    <name type="scientific">Auxenochlorella protothecoides</name>
    <name type="common">Green microalga</name>
    <name type="synonym">Chlorella protothecoides</name>
    <dbReference type="NCBI Taxonomy" id="3075"/>
    <lineage>
        <taxon>Eukaryota</taxon>
        <taxon>Viridiplantae</taxon>
        <taxon>Chlorophyta</taxon>
        <taxon>core chlorophytes</taxon>
        <taxon>Trebouxiophyceae</taxon>
        <taxon>Chlorellales</taxon>
        <taxon>Chlorellaceae</taxon>
        <taxon>Auxenochlorella</taxon>
    </lineage>
</organism>
<evidence type="ECO:0008006" key="4">
    <source>
        <dbReference type="Google" id="ProtNLM"/>
    </source>
</evidence>
<dbReference type="PANTHER" id="PTHR21780">
    <property type="entry name" value="TRANSMEMBRANE PROTEIN 209"/>
    <property type="match status" value="1"/>
</dbReference>
<dbReference type="AlphaFoldDB" id="A0A1D1ZQ31"/>
<dbReference type="Pfam" id="PF09786">
    <property type="entry name" value="CytochromB561_N"/>
    <property type="match status" value="1"/>
</dbReference>
<sequence>MTSHWNQRPQWLTARLPIRRKRSALGGAKACLLAVICFLTGKYGHLLGWQNSLGVAVLKALTSLIAGLLGLWGLGTLLSRSGSSEQPALTASLTNRQRALLGLPLQPQSASETAGAAPGRGPLPAQIPHASLTPPLRRAVRQPGGSLYSAPSPEPQQHQQVSGTPPSTHGWRGAVRNPSPSEFAGMLAEFDAHSVAPGQPACASPYDMHAMGLPGVGLNGGPSPTYRPSLLPRGKAAPVHRGGERQLAPSPLELRSRVLERLGLSENDLQASTEALREWMAQEVLQPLVDAMEGAHSRVEESAAQLGLQGIRLSSLESPAPLSVASKNLGRGEGIDDEALVLQLRDQIVARLRPSGTFSLTPDVAPPPEALACLQAIATYQQLSAVLKGEAPPGILPATPRGYVASRIRRLAEGPCVTAFDWSAGGLFGGKSWTLELPTDSVLLLYIFAAFLAAPHWHFLQDPATSSSQVDGGQGPLYLGKLPSRVSGPYFAILPLQPPANHQATGVIGTQLGTAAPLFSLVLNGNVVLTSGGRGALWDTLALFLRHCARECHGAVSSRSLAFLGVAEAVAPEYGARRIPKRLLPLLGW</sequence>
<evidence type="ECO:0000256" key="2">
    <source>
        <dbReference type="SAM" id="Phobius"/>
    </source>
</evidence>
<gene>
    <name evidence="3" type="ORF">g.18059</name>
</gene>
<feature type="compositionally biased region" description="Low complexity" evidence="1">
    <location>
        <begin position="114"/>
        <end position="124"/>
    </location>
</feature>
<feature type="transmembrane region" description="Helical" evidence="2">
    <location>
        <begin position="53"/>
        <end position="74"/>
    </location>
</feature>
<dbReference type="PANTHER" id="PTHR21780:SF0">
    <property type="entry name" value="TRANSMEMBRANE PROTEIN 209"/>
    <property type="match status" value="1"/>
</dbReference>
<evidence type="ECO:0000256" key="1">
    <source>
        <dbReference type="SAM" id="MobiDB-lite"/>
    </source>
</evidence>
<evidence type="ECO:0000313" key="3">
    <source>
        <dbReference type="EMBL" id="JAT69094.1"/>
    </source>
</evidence>
<keyword evidence="2" id="KW-0472">Membrane</keyword>
<feature type="compositionally biased region" description="Polar residues" evidence="1">
    <location>
        <begin position="155"/>
        <end position="167"/>
    </location>
</feature>
<name>A0A1D1ZQ31_AUXPR</name>